<evidence type="ECO:0000313" key="2">
    <source>
        <dbReference type="EMBL" id="KAF2787136.1"/>
    </source>
</evidence>
<feature type="signal peptide" evidence="1">
    <location>
        <begin position="1"/>
        <end position="20"/>
    </location>
</feature>
<reference evidence="2" key="1">
    <citation type="journal article" date="2020" name="Stud. Mycol.">
        <title>101 Dothideomycetes genomes: a test case for predicting lifestyles and emergence of pathogens.</title>
        <authorList>
            <person name="Haridas S."/>
            <person name="Albert R."/>
            <person name="Binder M."/>
            <person name="Bloem J."/>
            <person name="Labutti K."/>
            <person name="Salamov A."/>
            <person name="Andreopoulos B."/>
            <person name="Baker S."/>
            <person name="Barry K."/>
            <person name="Bills G."/>
            <person name="Bluhm B."/>
            <person name="Cannon C."/>
            <person name="Castanera R."/>
            <person name="Culley D."/>
            <person name="Daum C."/>
            <person name="Ezra D."/>
            <person name="Gonzalez J."/>
            <person name="Henrissat B."/>
            <person name="Kuo A."/>
            <person name="Liang C."/>
            <person name="Lipzen A."/>
            <person name="Lutzoni F."/>
            <person name="Magnuson J."/>
            <person name="Mondo S."/>
            <person name="Nolan M."/>
            <person name="Ohm R."/>
            <person name="Pangilinan J."/>
            <person name="Park H.-J."/>
            <person name="Ramirez L."/>
            <person name="Alfaro M."/>
            <person name="Sun H."/>
            <person name="Tritt A."/>
            <person name="Yoshinaga Y."/>
            <person name="Zwiers L.-H."/>
            <person name="Turgeon B."/>
            <person name="Goodwin S."/>
            <person name="Spatafora J."/>
            <person name="Crous P."/>
            <person name="Grigoriev I."/>
        </authorList>
    </citation>
    <scope>NUCLEOTIDE SEQUENCE</scope>
    <source>
        <strain evidence="2">CBS 109.77</strain>
    </source>
</reference>
<keyword evidence="1" id="KW-0732">Signal</keyword>
<feature type="chain" id="PRO_5025642603" evidence="1">
    <location>
        <begin position="21"/>
        <end position="147"/>
    </location>
</feature>
<name>A0A6A6WSP3_9PLEO</name>
<dbReference type="AlphaFoldDB" id="A0A6A6WSP3"/>
<dbReference type="Proteomes" id="UP000799757">
    <property type="component" value="Unassembled WGS sequence"/>
</dbReference>
<evidence type="ECO:0000313" key="3">
    <source>
        <dbReference type="Proteomes" id="UP000799757"/>
    </source>
</evidence>
<dbReference type="EMBL" id="MU002356">
    <property type="protein sequence ID" value="KAF2787136.1"/>
    <property type="molecule type" value="Genomic_DNA"/>
</dbReference>
<organism evidence="2 3">
    <name type="scientific">Melanomma pulvis-pyrius CBS 109.77</name>
    <dbReference type="NCBI Taxonomy" id="1314802"/>
    <lineage>
        <taxon>Eukaryota</taxon>
        <taxon>Fungi</taxon>
        <taxon>Dikarya</taxon>
        <taxon>Ascomycota</taxon>
        <taxon>Pezizomycotina</taxon>
        <taxon>Dothideomycetes</taxon>
        <taxon>Pleosporomycetidae</taxon>
        <taxon>Pleosporales</taxon>
        <taxon>Melanommataceae</taxon>
        <taxon>Melanomma</taxon>
    </lineage>
</organism>
<protein>
    <submittedName>
        <fullName evidence="2">Uncharacterized protein</fullName>
    </submittedName>
</protein>
<sequence>MEELMVSLAYLIYALPTALSATDKVQIVQHQYAMLPAQKKLVNAIMTNSSTVSLAPFSFSQYHSFLPQSLTRRACRGKWRGRRGASLTTCLIPSTPSPVPIFELFEPFCKGVRLHGRACIVFSFSFAIATSIVSSRDVTAKSRMLRR</sequence>
<accession>A0A6A6WSP3</accession>
<evidence type="ECO:0000256" key="1">
    <source>
        <dbReference type="SAM" id="SignalP"/>
    </source>
</evidence>
<proteinExistence type="predicted"/>
<keyword evidence="3" id="KW-1185">Reference proteome</keyword>
<gene>
    <name evidence="2" type="ORF">K505DRAFT_131970</name>
</gene>